<name>A0A507QYH0_MONPU</name>
<dbReference type="Proteomes" id="UP000319663">
    <property type="component" value="Unassembled WGS sequence"/>
</dbReference>
<evidence type="ECO:0000313" key="3">
    <source>
        <dbReference type="Proteomes" id="UP000319663"/>
    </source>
</evidence>
<proteinExistence type="predicted"/>
<accession>A0A507QYH0</accession>
<gene>
    <name evidence="2" type="ORF">MPDQ_006177</name>
</gene>
<feature type="compositionally biased region" description="Basic and acidic residues" evidence="1">
    <location>
        <begin position="412"/>
        <end position="430"/>
    </location>
</feature>
<organism evidence="2 3">
    <name type="scientific">Monascus purpureus</name>
    <name type="common">Red mold</name>
    <name type="synonym">Monascus anka</name>
    <dbReference type="NCBI Taxonomy" id="5098"/>
    <lineage>
        <taxon>Eukaryota</taxon>
        <taxon>Fungi</taxon>
        <taxon>Dikarya</taxon>
        <taxon>Ascomycota</taxon>
        <taxon>Pezizomycotina</taxon>
        <taxon>Eurotiomycetes</taxon>
        <taxon>Eurotiomycetidae</taxon>
        <taxon>Eurotiales</taxon>
        <taxon>Aspergillaceae</taxon>
        <taxon>Monascus</taxon>
    </lineage>
</organism>
<protein>
    <submittedName>
        <fullName evidence="2">Uncharacterized protein</fullName>
    </submittedName>
</protein>
<feature type="compositionally biased region" description="Polar residues" evidence="1">
    <location>
        <begin position="442"/>
        <end position="453"/>
    </location>
</feature>
<feature type="region of interest" description="Disordered" evidence="1">
    <location>
        <begin position="233"/>
        <end position="326"/>
    </location>
</feature>
<feature type="compositionally biased region" description="Basic residues" evidence="1">
    <location>
        <begin position="431"/>
        <end position="441"/>
    </location>
</feature>
<feature type="compositionally biased region" description="Polar residues" evidence="1">
    <location>
        <begin position="279"/>
        <end position="289"/>
    </location>
</feature>
<feature type="compositionally biased region" description="Basic and acidic residues" evidence="1">
    <location>
        <begin position="1"/>
        <end position="16"/>
    </location>
</feature>
<feature type="compositionally biased region" description="Basic and acidic residues" evidence="1">
    <location>
        <begin position="146"/>
        <end position="160"/>
    </location>
</feature>
<feature type="region of interest" description="Disordered" evidence="1">
    <location>
        <begin position="1"/>
        <end position="160"/>
    </location>
</feature>
<evidence type="ECO:0000256" key="1">
    <source>
        <dbReference type="SAM" id="MobiDB-lite"/>
    </source>
</evidence>
<feature type="region of interest" description="Disordered" evidence="1">
    <location>
        <begin position="412"/>
        <end position="472"/>
    </location>
</feature>
<sequence length="472" mass="53945">MSDYNGENRDDWDYGVKRGRHFPGNSYVDDPYMGHWGSNSHRRDIIRRGSSDDSVIEEVMREPGDYNRYDDNYHRSDSSRPHRPRRHDGGLHRRRSSYSSSSTPSPRPHRRRSLDEQTKSATRGALRAASAHDRYEDRNHARRHRSYSDTRSWERGRHSLSESRISQVIKAAFTAGAAEAFCDRNDPGSWSGEKGKRALTAAISAGAVDALIDHAPSKHSDRHVIESALVGMETSRLLNPEHSRSRSRDSHRSRSDSRDGYDNLHRRGGKHGNDYRQHPLSSCPDSSNSDYDRPYRSSRHQGRSSHDIEGYYDSDTDPDLGSSDDEHHAMKKMYRKELITSGLAAVATIHAAHSVIKGLEARKQRKQAAEAGVISRREESKLRLKSDLKDAASIGLAALGIKGAISEWKEVDEQRERDKEFARECEERHEKRMMRRHRSPNHHSSWQAKSASASRYDHHDEDVYPGSDFEYI</sequence>
<keyword evidence="3" id="KW-1185">Reference proteome</keyword>
<comment type="caution">
    <text evidence="2">The sequence shown here is derived from an EMBL/GenBank/DDBJ whole genome shotgun (WGS) entry which is preliminary data.</text>
</comment>
<feature type="compositionally biased region" description="Basic residues" evidence="1">
    <location>
        <begin position="81"/>
        <end position="96"/>
    </location>
</feature>
<dbReference type="STRING" id="5098.A0A507QYH0"/>
<dbReference type="AlphaFoldDB" id="A0A507QYH0"/>
<reference evidence="2 3" key="1">
    <citation type="submission" date="2019-06" db="EMBL/GenBank/DDBJ databases">
        <title>Wine fermentation using esterase from Monascus purpureus.</title>
        <authorList>
            <person name="Geng C."/>
            <person name="Zhang Y."/>
        </authorList>
    </citation>
    <scope>NUCLEOTIDE SEQUENCE [LARGE SCALE GENOMIC DNA]</scope>
    <source>
        <strain evidence="2">HQ1</strain>
    </source>
</reference>
<dbReference type="OrthoDB" id="5407645at2759"/>
<feature type="compositionally biased region" description="Basic and acidic residues" evidence="1">
    <location>
        <begin position="130"/>
        <end position="139"/>
    </location>
</feature>
<feature type="compositionally biased region" description="Basic and acidic residues" evidence="1">
    <location>
        <begin position="58"/>
        <end position="80"/>
    </location>
</feature>
<dbReference type="EMBL" id="VIFY01000050">
    <property type="protein sequence ID" value="TQB73092.1"/>
    <property type="molecule type" value="Genomic_DNA"/>
</dbReference>
<evidence type="ECO:0000313" key="2">
    <source>
        <dbReference type="EMBL" id="TQB73092.1"/>
    </source>
</evidence>
<feature type="compositionally biased region" description="Basic and acidic residues" evidence="1">
    <location>
        <begin position="239"/>
        <end position="277"/>
    </location>
</feature>
<feature type="compositionally biased region" description="Basic and acidic residues" evidence="1">
    <location>
        <begin position="41"/>
        <end position="51"/>
    </location>
</feature>